<feature type="compositionally biased region" description="Low complexity" evidence="1">
    <location>
        <begin position="152"/>
        <end position="169"/>
    </location>
</feature>
<proteinExistence type="predicted"/>
<feature type="domain" description="C2 NT-type" evidence="2">
    <location>
        <begin position="316"/>
        <end position="566"/>
    </location>
</feature>
<sequence length="884" mass="95412">MATSSLLRPSLGITDQSQSGSSSRSSSFFPPPTSISRSSTPNPITFPTSLTSSSQNLPFQPSRSQSQHHHPGISSKLKHMFDNQKYAIFDTTVVIHELGNVPQLSGEFDVQWKFRGKKPRPKEMLELTKNGHAPLAKPSLPNLKLQSQNMQASSSTASVGTTSTASSGAYPPTPRSMVTPSTSAAPPRPLKSLSMPPPRDSSERPDKRGSEPTPLKQVIAPDTPSPEPRSDTVPTESPQQITDEPEAFEDDDDDGTRSRSTSKSSEQSQSSSGKAGLPPLINIHRPSMTSSSRPSQASSGISTPTDRLAIPFPVPVPVRGGTIPSYSTLIDPMANIGVPSRRGMNRTISMATTNTSSSTSASTTGPARPFPSRVRSLSGPGMRKNNSDHRQNNEGAQSDWLSEMRKGTTPARSLKSHSVKWDYELHHVSRVPISKSVQPATTPTSTTPTSSTNPYRQKSSSGQLLPYLGEGPLSESGLRLVIEQLPLPSHKSQNSHLINDSSSVHSHGSRELHTDIMRKESKEKTVFGIVDIDLAAFAGKGKMTRRFLLKGSRTNATIKLSVDMRWIGGEDKWAAPPMQEGHHVSGVHDFMPDTEGAMRSDLGLVKTPSNSSSGSSMGLELQRSRTTYSTVSSNYQTRNGSATDLGRSITNHSYQSYENHLAPSISRRSTKITDSPKKELKPLSSIQPGSGRQSPAPLPAPSPQFVSKPLEPSPVILNISKAHDGHKHHTHHLRRHGHAQHHGHGHHGGHGISDLPPEVIIEAIFNPHPASVNGPFTYVPQNKGFDLENEKQVLEKVIKQASSSSNNGSMTGTNTGDGTGTGTGGNTPENVIDLTESQPQDSASATSRHKLGWRAMRVRAKAEREQKEKEKSIRNGKRTDSSGL</sequence>
<feature type="region of interest" description="Disordered" evidence="1">
    <location>
        <begin position="659"/>
        <end position="710"/>
    </location>
</feature>
<dbReference type="InterPro" id="IPR019448">
    <property type="entry name" value="NT-C2"/>
</dbReference>
<feature type="compositionally biased region" description="Low complexity" evidence="1">
    <location>
        <begin position="258"/>
        <end position="274"/>
    </location>
</feature>
<feature type="region of interest" description="Disordered" evidence="1">
    <location>
        <begin position="352"/>
        <end position="415"/>
    </location>
</feature>
<feature type="region of interest" description="Disordered" evidence="1">
    <location>
        <begin position="724"/>
        <end position="754"/>
    </location>
</feature>
<evidence type="ECO:0000313" key="3">
    <source>
        <dbReference type="EMBL" id="WWD08385.1"/>
    </source>
</evidence>
<feature type="compositionally biased region" description="Basic residues" evidence="1">
    <location>
        <begin position="847"/>
        <end position="859"/>
    </location>
</feature>
<feature type="region of interest" description="Disordered" evidence="1">
    <location>
        <begin position="800"/>
        <end position="884"/>
    </location>
</feature>
<feature type="region of interest" description="Disordered" evidence="1">
    <location>
        <begin position="146"/>
        <end position="309"/>
    </location>
</feature>
<feature type="compositionally biased region" description="Polar residues" evidence="1">
    <location>
        <begin position="453"/>
        <end position="463"/>
    </location>
</feature>
<dbReference type="Proteomes" id="UP001358614">
    <property type="component" value="Chromosome 2"/>
</dbReference>
<dbReference type="EMBL" id="CP144090">
    <property type="protein sequence ID" value="WWD08385.1"/>
    <property type="molecule type" value="Genomic_DNA"/>
</dbReference>
<feature type="compositionally biased region" description="Polar residues" evidence="1">
    <location>
        <begin position="45"/>
        <end position="65"/>
    </location>
</feature>
<feature type="region of interest" description="Disordered" evidence="1">
    <location>
        <begin position="434"/>
        <end position="463"/>
    </location>
</feature>
<feature type="compositionally biased region" description="Low complexity" evidence="1">
    <location>
        <begin position="802"/>
        <end position="814"/>
    </location>
</feature>
<feature type="compositionally biased region" description="Polar residues" evidence="1">
    <location>
        <begin position="287"/>
        <end position="305"/>
    </location>
</feature>
<dbReference type="RefSeq" id="XP_066086352.1">
    <property type="nucleotide sequence ID" value="XM_066230255.1"/>
</dbReference>
<dbReference type="InterPro" id="IPR039931">
    <property type="entry name" value="EEIG1/2-like"/>
</dbReference>
<keyword evidence="4" id="KW-1185">Reference proteome</keyword>
<feature type="compositionally biased region" description="Basic residues" evidence="1">
    <location>
        <begin position="724"/>
        <end position="749"/>
    </location>
</feature>
<accession>A0AAX4KS63</accession>
<evidence type="ECO:0000313" key="4">
    <source>
        <dbReference type="Proteomes" id="UP001358614"/>
    </source>
</evidence>
<feature type="compositionally biased region" description="Polar residues" evidence="1">
    <location>
        <begin position="491"/>
        <end position="506"/>
    </location>
</feature>
<reference evidence="3 4" key="1">
    <citation type="submission" date="2024-01" db="EMBL/GenBank/DDBJ databases">
        <title>Comparative genomics of Cryptococcus and Kwoniella reveals pathogenesis evolution and contrasting modes of karyotype evolution via chromosome fusion or intercentromeric recombination.</title>
        <authorList>
            <person name="Coelho M.A."/>
            <person name="David-Palma M."/>
            <person name="Shea T."/>
            <person name="Bowers K."/>
            <person name="McGinley-Smith S."/>
            <person name="Mohammad A.W."/>
            <person name="Gnirke A."/>
            <person name="Yurkov A.M."/>
            <person name="Nowrousian M."/>
            <person name="Sun S."/>
            <person name="Cuomo C.A."/>
            <person name="Heitman J."/>
        </authorList>
    </citation>
    <scope>NUCLEOTIDE SEQUENCE [LARGE SCALE GENOMIC DNA]</scope>
    <source>
        <strain evidence="3 4">PYCC6329</strain>
    </source>
</reference>
<feature type="compositionally biased region" description="Polar residues" evidence="1">
    <location>
        <begin position="624"/>
        <end position="647"/>
    </location>
</feature>
<dbReference type="KEGG" id="ker:91105298"/>
<dbReference type="PANTHER" id="PTHR21456:SF1">
    <property type="entry name" value="C2 NT-TYPE DOMAIN-CONTAINING PROTEIN"/>
    <property type="match status" value="1"/>
</dbReference>
<feature type="compositionally biased region" description="Basic and acidic residues" evidence="1">
    <location>
        <begin position="860"/>
        <end position="884"/>
    </location>
</feature>
<feature type="compositionally biased region" description="Gly residues" evidence="1">
    <location>
        <begin position="815"/>
        <end position="825"/>
    </location>
</feature>
<dbReference type="PANTHER" id="PTHR21456">
    <property type="entry name" value="FAMILY WITH SEQUENCE SIMILARITY 102"/>
    <property type="match status" value="1"/>
</dbReference>
<name>A0AAX4KS63_9TREE</name>
<dbReference type="PROSITE" id="PS51840">
    <property type="entry name" value="C2_NT"/>
    <property type="match status" value="1"/>
</dbReference>
<dbReference type="AlphaFoldDB" id="A0AAX4KS63"/>
<feature type="region of interest" description="Disordered" evidence="1">
    <location>
        <begin position="1"/>
        <end position="74"/>
    </location>
</feature>
<gene>
    <name evidence="3" type="ORF">V865_006497</name>
</gene>
<feature type="region of interest" description="Disordered" evidence="1">
    <location>
        <begin position="491"/>
        <end position="510"/>
    </location>
</feature>
<evidence type="ECO:0000256" key="1">
    <source>
        <dbReference type="SAM" id="MobiDB-lite"/>
    </source>
</evidence>
<feature type="compositionally biased region" description="Low complexity" evidence="1">
    <location>
        <begin position="441"/>
        <end position="452"/>
    </location>
</feature>
<evidence type="ECO:0000259" key="2">
    <source>
        <dbReference type="PROSITE" id="PS51840"/>
    </source>
</evidence>
<feature type="compositionally biased region" description="Polar residues" evidence="1">
    <location>
        <begin position="232"/>
        <end position="242"/>
    </location>
</feature>
<feature type="compositionally biased region" description="Low complexity" evidence="1">
    <location>
        <begin position="16"/>
        <end position="43"/>
    </location>
</feature>
<feature type="compositionally biased region" description="Low complexity" evidence="1">
    <location>
        <begin position="352"/>
        <end position="364"/>
    </location>
</feature>
<protein>
    <recommendedName>
        <fullName evidence="2">C2 NT-type domain-containing protein</fullName>
    </recommendedName>
</protein>
<dbReference type="GeneID" id="91105298"/>
<feature type="compositionally biased region" description="Polar residues" evidence="1">
    <location>
        <begin position="835"/>
        <end position="846"/>
    </location>
</feature>
<feature type="region of interest" description="Disordered" evidence="1">
    <location>
        <begin position="601"/>
        <end position="647"/>
    </location>
</feature>
<dbReference type="Pfam" id="PF10358">
    <property type="entry name" value="NT-C2"/>
    <property type="match status" value="1"/>
</dbReference>
<organism evidence="3 4">
    <name type="scientific">Kwoniella europaea PYCC6329</name>
    <dbReference type="NCBI Taxonomy" id="1423913"/>
    <lineage>
        <taxon>Eukaryota</taxon>
        <taxon>Fungi</taxon>
        <taxon>Dikarya</taxon>
        <taxon>Basidiomycota</taxon>
        <taxon>Agaricomycotina</taxon>
        <taxon>Tremellomycetes</taxon>
        <taxon>Tremellales</taxon>
        <taxon>Cryptococcaceae</taxon>
        <taxon>Kwoniella</taxon>
    </lineage>
</organism>
<feature type="compositionally biased region" description="Basic and acidic residues" evidence="1">
    <location>
        <begin position="200"/>
        <end position="210"/>
    </location>
</feature>
<feature type="compositionally biased region" description="Acidic residues" evidence="1">
    <location>
        <begin position="243"/>
        <end position="254"/>
    </location>
</feature>